<dbReference type="SUPFAM" id="SSF47413">
    <property type="entry name" value="lambda repressor-like DNA-binding domains"/>
    <property type="match status" value="1"/>
</dbReference>
<dbReference type="Gene3D" id="3.40.50.2300">
    <property type="match status" value="2"/>
</dbReference>
<dbReference type="PANTHER" id="PTHR30146">
    <property type="entry name" value="LACI-RELATED TRANSCRIPTIONAL REPRESSOR"/>
    <property type="match status" value="1"/>
</dbReference>
<evidence type="ECO:0000259" key="4">
    <source>
        <dbReference type="PROSITE" id="PS50932"/>
    </source>
</evidence>
<dbReference type="PANTHER" id="PTHR30146:SF153">
    <property type="entry name" value="LACTOSE OPERON REPRESSOR"/>
    <property type="match status" value="1"/>
</dbReference>
<keyword evidence="3" id="KW-0804">Transcription</keyword>
<proteinExistence type="predicted"/>
<dbReference type="InterPro" id="IPR046335">
    <property type="entry name" value="LacI/GalR-like_sensor"/>
</dbReference>
<dbReference type="InterPro" id="IPR028082">
    <property type="entry name" value="Peripla_BP_I"/>
</dbReference>
<dbReference type="PROSITE" id="PS50932">
    <property type="entry name" value="HTH_LACI_2"/>
    <property type="match status" value="1"/>
</dbReference>
<dbReference type="SMART" id="SM00354">
    <property type="entry name" value="HTH_LACI"/>
    <property type="match status" value="1"/>
</dbReference>
<evidence type="ECO:0000256" key="2">
    <source>
        <dbReference type="ARBA" id="ARBA00023125"/>
    </source>
</evidence>
<evidence type="ECO:0000256" key="1">
    <source>
        <dbReference type="ARBA" id="ARBA00023015"/>
    </source>
</evidence>
<dbReference type="SUPFAM" id="SSF53822">
    <property type="entry name" value="Periplasmic binding protein-like I"/>
    <property type="match status" value="1"/>
</dbReference>
<keyword evidence="2 5" id="KW-0238">DNA-binding</keyword>
<dbReference type="CDD" id="cd06267">
    <property type="entry name" value="PBP1_LacI_sugar_binding-like"/>
    <property type="match status" value="1"/>
</dbReference>
<reference evidence="5 6" key="1">
    <citation type="submission" date="2024-06" db="EMBL/GenBank/DDBJ databases">
        <title>The Natural Products Discovery Center: Release of the First 8490 Sequenced Strains for Exploring Actinobacteria Biosynthetic Diversity.</title>
        <authorList>
            <person name="Kalkreuter E."/>
            <person name="Kautsar S.A."/>
            <person name="Yang D."/>
            <person name="Bader C.D."/>
            <person name="Teijaro C.N."/>
            <person name="Fluegel L."/>
            <person name="Davis C.M."/>
            <person name="Simpson J.R."/>
            <person name="Lauterbach L."/>
            <person name="Steele A.D."/>
            <person name="Gui C."/>
            <person name="Meng S."/>
            <person name="Li G."/>
            <person name="Viehrig K."/>
            <person name="Ye F."/>
            <person name="Su P."/>
            <person name="Kiefer A.F."/>
            <person name="Nichols A."/>
            <person name="Cepeda A.J."/>
            <person name="Yan W."/>
            <person name="Fan B."/>
            <person name="Jiang Y."/>
            <person name="Adhikari A."/>
            <person name="Zheng C.-J."/>
            <person name="Schuster L."/>
            <person name="Cowan T.M."/>
            <person name="Smanski M.J."/>
            <person name="Chevrette M.G."/>
            <person name="De Carvalho L.P.S."/>
            <person name="Shen B."/>
        </authorList>
    </citation>
    <scope>NUCLEOTIDE SEQUENCE [LARGE SCALE GENOMIC DNA]</scope>
    <source>
        <strain evidence="5 6">NPDC050100</strain>
    </source>
</reference>
<name>A0ABV3GU81_MICGL</name>
<dbReference type="Pfam" id="PF13377">
    <property type="entry name" value="Peripla_BP_3"/>
    <property type="match status" value="1"/>
</dbReference>
<dbReference type="Pfam" id="PF00356">
    <property type="entry name" value="LacI"/>
    <property type="match status" value="1"/>
</dbReference>
<dbReference type="InterPro" id="IPR010982">
    <property type="entry name" value="Lambda_DNA-bd_dom_sf"/>
</dbReference>
<dbReference type="RefSeq" id="WP_358142367.1">
    <property type="nucleotide sequence ID" value="NZ_JBFALK010000042.1"/>
</dbReference>
<dbReference type="EMBL" id="JBFALK010000042">
    <property type="protein sequence ID" value="MEV0975067.1"/>
    <property type="molecule type" value="Genomic_DNA"/>
</dbReference>
<dbReference type="CDD" id="cd01392">
    <property type="entry name" value="HTH_LacI"/>
    <property type="match status" value="1"/>
</dbReference>
<evidence type="ECO:0000313" key="6">
    <source>
        <dbReference type="Proteomes" id="UP001551675"/>
    </source>
</evidence>
<feature type="domain" description="HTH lacI-type" evidence="4">
    <location>
        <begin position="8"/>
        <end position="64"/>
    </location>
</feature>
<dbReference type="Gene3D" id="1.10.260.40">
    <property type="entry name" value="lambda repressor-like DNA-binding domains"/>
    <property type="match status" value="1"/>
</dbReference>
<sequence>MAKAARRVTSADVARAVGVSRTTVSFVLNDRPGQSIPEETRRRVLEAAQRLGYRPHAPARALAVGRSDIVLLSLRAMTQGPTVTSVVEGLAAALAARRLTLVLHLGGEGTRPLPDVCAAVAASAVLGLEPFDAATSAALYEAGADVVLPTETDSLADYQREVGRLQAEHLIAGGHRRIGYATPGLALAEPIANERLRGVRQACAAAGLVPPVVLTVDLEADSAERAVAGWRQEGVSAVCAYSDEVAVAVLAGLREQGLAAPGDLAVVGVEDMPTARLAGPPLTTVAFDSHALGRELADAVLAALEGRGYGLAADTRHFRLIPRSST</sequence>
<dbReference type="Proteomes" id="UP001551675">
    <property type="component" value="Unassembled WGS sequence"/>
</dbReference>
<organism evidence="5 6">
    <name type="scientific">Microtetraspora glauca</name>
    <dbReference type="NCBI Taxonomy" id="1996"/>
    <lineage>
        <taxon>Bacteria</taxon>
        <taxon>Bacillati</taxon>
        <taxon>Actinomycetota</taxon>
        <taxon>Actinomycetes</taxon>
        <taxon>Streptosporangiales</taxon>
        <taxon>Streptosporangiaceae</taxon>
        <taxon>Microtetraspora</taxon>
    </lineage>
</organism>
<evidence type="ECO:0000313" key="5">
    <source>
        <dbReference type="EMBL" id="MEV0975067.1"/>
    </source>
</evidence>
<keyword evidence="6" id="KW-1185">Reference proteome</keyword>
<gene>
    <name evidence="5" type="ORF">AB0I59_41300</name>
</gene>
<accession>A0ABV3GU81</accession>
<keyword evidence="1" id="KW-0805">Transcription regulation</keyword>
<dbReference type="InterPro" id="IPR000843">
    <property type="entry name" value="HTH_LacI"/>
</dbReference>
<protein>
    <submittedName>
        <fullName evidence="5">LacI family DNA-binding transcriptional regulator</fullName>
    </submittedName>
</protein>
<dbReference type="GO" id="GO:0003677">
    <property type="term" value="F:DNA binding"/>
    <property type="evidence" value="ECO:0007669"/>
    <property type="project" value="UniProtKB-KW"/>
</dbReference>
<evidence type="ECO:0000256" key="3">
    <source>
        <dbReference type="ARBA" id="ARBA00023163"/>
    </source>
</evidence>
<comment type="caution">
    <text evidence="5">The sequence shown here is derived from an EMBL/GenBank/DDBJ whole genome shotgun (WGS) entry which is preliminary data.</text>
</comment>